<evidence type="ECO:0008006" key="9">
    <source>
        <dbReference type="Google" id="ProtNLM"/>
    </source>
</evidence>
<evidence type="ECO:0000256" key="5">
    <source>
        <dbReference type="PIRSR" id="PIRSR602401-1"/>
    </source>
</evidence>
<protein>
    <recommendedName>
        <fullName evidence="9">Cytochrome P450</fullName>
    </recommendedName>
</protein>
<dbReference type="InterPro" id="IPR017972">
    <property type="entry name" value="Cyt_P450_CS"/>
</dbReference>
<reference evidence="7 8" key="1">
    <citation type="journal article" date="2017" name="G3 (Bethesda)">
        <title>First Draft Genome Sequence of the Pathogenic Fungus Lomentospora prolificans (Formerly Scedosporium prolificans).</title>
        <authorList>
            <person name="Luo R."/>
            <person name="Zimin A."/>
            <person name="Workman R."/>
            <person name="Fan Y."/>
            <person name="Pertea G."/>
            <person name="Grossman N."/>
            <person name="Wear M.P."/>
            <person name="Jia B."/>
            <person name="Miller H."/>
            <person name="Casadevall A."/>
            <person name="Timp W."/>
            <person name="Zhang S.X."/>
            <person name="Salzberg S.L."/>
        </authorList>
    </citation>
    <scope>NUCLEOTIDE SEQUENCE [LARGE SCALE GENOMIC DNA]</scope>
    <source>
        <strain evidence="7 8">JHH-5317</strain>
    </source>
</reference>
<evidence type="ECO:0000256" key="1">
    <source>
        <dbReference type="ARBA" id="ARBA00010617"/>
    </source>
</evidence>
<proteinExistence type="inferred from homology"/>
<dbReference type="Gene3D" id="1.10.630.10">
    <property type="entry name" value="Cytochrome P450"/>
    <property type="match status" value="1"/>
</dbReference>
<keyword evidence="2 5" id="KW-0479">Metal-binding</keyword>
<dbReference type="Proteomes" id="UP000233524">
    <property type="component" value="Unassembled WGS sequence"/>
</dbReference>
<dbReference type="OrthoDB" id="1470350at2759"/>
<keyword evidence="4 5" id="KW-0408">Iron</keyword>
<dbReference type="VEuPathDB" id="FungiDB:jhhlp_008410"/>
<keyword evidence="3 6" id="KW-0560">Oxidoreductase</keyword>
<dbReference type="InterPro" id="IPR001128">
    <property type="entry name" value="Cyt_P450"/>
</dbReference>
<keyword evidence="5 6" id="KW-0349">Heme</keyword>
<dbReference type="Pfam" id="PF00067">
    <property type="entry name" value="p450"/>
    <property type="match status" value="2"/>
</dbReference>
<dbReference type="STRING" id="41688.A0A2N3MXZ1"/>
<name>A0A2N3MXZ1_9PEZI</name>
<evidence type="ECO:0000256" key="4">
    <source>
        <dbReference type="ARBA" id="ARBA00023004"/>
    </source>
</evidence>
<dbReference type="GO" id="GO:0020037">
    <property type="term" value="F:heme binding"/>
    <property type="evidence" value="ECO:0007669"/>
    <property type="project" value="InterPro"/>
</dbReference>
<evidence type="ECO:0000256" key="6">
    <source>
        <dbReference type="RuleBase" id="RU000461"/>
    </source>
</evidence>
<dbReference type="PROSITE" id="PS00086">
    <property type="entry name" value="CYTOCHROME_P450"/>
    <property type="match status" value="1"/>
</dbReference>
<evidence type="ECO:0000256" key="2">
    <source>
        <dbReference type="ARBA" id="ARBA00022723"/>
    </source>
</evidence>
<evidence type="ECO:0000313" key="8">
    <source>
        <dbReference type="Proteomes" id="UP000233524"/>
    </source>
</evidence>
<evidence type="ECO:0000256" key="3">
    <source>
        <dbReference type="ARBA" id="ARBA00023002"/>
    </source>
</evidence>
<dbReference type="GO" id="GO:0004497">
    <property type="term" value="F:monooxygenase activity"/>
    <property type="evidence" value="ECO:0007669"/>
    <property type="project" value="UniProtKB-KW"/>
</dbReference>
<keyword evidence="8" id="KW-1185">Reference proteome</keyword>
<sequence>MTLLNLSLPQATLISISLPLLGFLLHTLLQQPIRRDSKPLPKAPNTLPLLGNALHFLRPRHELLGWFVACQRKHGNATLQISVPTVGKGVIISDPKNVEFVLKNEGVFAKGDFVKSRSWDLFGYGIINADGDLWKAQRRAGLAFLSAANLRVLTEVALPKYLGESVEELRGKADGETVVDMQGVFHEVTTRLMGKMAYDMEMHANDDFTLAFEYASGATAARFQNPLWKITEIFLGSKFRRALGLVRSHGRQIVESATKSRDSEKTPKDGKLDEISGSLVKSLLDSIGDEKLVADSALNYLSAGRDTTAQGLTWTLHLLTRHPEEASKMRREIRRILQTAEVSPSYPFTIKQTTAPSTLPDGTFLPRGSVLLWSPWSMNRSRITWGPDADSFRPTRWLSFPDGQDETGDAIPRFVNRPVGEFPVFNGGPRICLGKKMAELMAVQVLAVVVWLFDFVDAAETGPGGVPAEKKSPISLTLPMEGGLPCFVSLRSYAEDWDG</sequence>
<comment type="similarity">
    <text evidence="1 6">Belongs to the cytochrome P450 family.</text>
</comment>
<dbReference type="SUPFAM" id="SSF48264">
    <property type="entry name" value="Cytochrome P450"/>
    <property type="match status" value="1"/>
</dbReference>
<evidence type="ECO:0000313" key="7">
    <source>
        <dbReference type="EMBL" id="PKS05043.1"/>
    </source>
</evidence>
<accession>A0A2N3MXZ1</accession>
<dbReference type="GO" id="GO:0005506">
    <property type="term" value="F:iron ion binding"/>
    <property type="evidence" value="ECO:0007669"/>
    <property type="project" value="InterPro"/>
</dbReference>
<gene>
    <name evidence="7" type="ORF">jhhlp_008410</name>
</gene>
<dbReference type="PANTHER" id="PTHR24296">
    <property type="entry name" value="CYTOCHROME P450"/>
    <property type="match status" value="1"/>
</dbReference>
<dbReference type="InterPro" id="IPR002401">
    <property type="entry name" value="Cyt_P450_E_grp-I"/>
</dbReference>
<dbReference type="InterPro" id="IPR036396">
    <property type="entry name" value="Cyt_P450_sf"/>
</dbReference>
<dbReference type="PRINTS" id="PR00463">
    <property type="entry name" value="EP450I"/>
</dbReference>
<dbReference type="EMBL" id="NLAX01001623">
    <property type="protein sequence ID" value="PKS05043.1"/>
    <property type="molecule type" value="Genomic_DNA"/>
</dbReference>
<feature type="binding site" description="axial binding residue" evidence="5">
    <location>
        <position position="432"/>
    </location>
    <ligand>
        <name>heme</name>
        <dbReference type="ChEBI" id="CHEBI:30413"/>
    </ligand>
    <ligandPart>
        <name>Fe</name>
        <dbReference type="ChEBI" id="CHEBI:18248"/>
    </ligandPart>
</feature>
<comment type="cofactor">
    <cofactor evidence="5">
        <name>heme</name>
        <dbReference type="ChEBI" id="CHEBI:30413"/>
    </cofactor>
</comment>
<organism evidence="7 8">
    <name type="scientific">Lomentospora prolificans</name>
    <dbReference type="NCBI Taxonomy" id="41688"/>
    <lineage>
        <taxon>Eukaryota</taxon>
        <taxon>Fungi</taxon>
        <taxon>Dikarya</taxon>
        <taxon>Ascomycota</taxon>
        <taxon>Pezizomycotina</taxon>
        <taxon>Sordariomycetes</taxon>
        <taxon>Hypocreomycetidae</taxon>
        <taxon>Microascales</taxon>
        <taxon>Microascaceae</taxon>
        <taxon>Lomentospora</taxon>
    </lineage>
</organism>
<dbReference type="GO" id="GO:0016705">
    <property type="term" value="F:oxidoreductase activity, acting on paired donors, with incorporation or reduction of molecular oxygen"/>
    <property type="evidence" value="ECO:0007669"/>
    <property type="project" value="InterPro"/>
</dbReference>
<dbReference type="GO" id="GO:0006629">
    <property type="term" value="P:lipid metabolic process"/>
    <property type="evidence" value="ECO:0007669"/>
    <property type="project" value="UniProtKB-ARBA"/>
</dbReference>
<comment type="caution">
    <text evidence="7">The sequence shown here is derived from an EMBL/GenBank/DDBJ whole genome shotgun (WGS) entry which is preliminary data.</text>
</comment>
<keyword evidence="6" id="KW-0503">Monooxygenase</keyword>
<dbReference type="PRINTS" id="PR00385">
    <property type="entry name" value="P450"/>
</dbReference>
<dbReference type="AlphaFoldDB" id="A0A2N3MXZ1"/>
<dbReference type="InParanoid" id="A0A2N3MXZ1"/>